<dbReference type="OrthoDB" id="9800168at2"/>
<accession>R9GWF0</accession>
<dbReference type="EMBL" id="AQPN01000122">
    <property type="protein sequence ID" value="EOR93254.1"/>
    <property type="molecule type" value="Genomic_DNA"/>
</dbReference>
<dbReference type="STRING" id="1150600.ADIARSV_3583"/>
<evidence type="ECO:0000313" key="1">
    <source>
        <dbReference type="EMBL" id="EOR93254.1"/>
    </source>
</evidence>
<proteinExistence type="predicted"/>
<keyword evidence="2" id="KW-1185">Reference proteome</keyword>
<sequence>MLVEKQDFYFNKEGKMVLTQSYHLKRGYCCKNKCIHCPWNYGQSDEIKVINR</sequence>
<name>R9GWF0_9SPHI</name>
<dbReference type="eggNOG" id="ENOG503304V">
    <property type="taxonomic scope" value="Bacteria"/>
</dbReference>
<dbReference type="InterPro" id="IPR040807">
    <property type="entry name" value="DUF5522"/>
</dbReference>
<comment type="caution">
    <text evidence="1">The sequence shown here is derived from an EMBL/GenBank/DDBJ whole genome shotgun (WGS) entry which is preliminary data.</text>
</comment>
<gene>
    <name evidence="1" type="ORF">ADIARSV_3583</name>
</gene>
<dbReference type="RefSeq" id="WP_016196811.1">
    <property type="nucleotide sequence ID" value="NZ_AQPN01000122.1"/>
</dbReference>
<dbReference type="AlphaFoldDB" id="R9GWF0"/>
<protein>
    <submittedName>
        <fullName evidence="1">Uncharacterized protein</fullName>
    </submittedName>
</protein>
<organism evidence="1 2">
    <name type="scientific">Arcticibacter svalbardensis MN12-7</name>
    <dbReference type="NCBI Taxonomy" id="1150600"/>
    <lineage>
        <taxon>Bacteria</taxon>
        <taxon>Pseudomonadati</taxon>
        <taxon>Bacteroidota</taxon>
        <taxon>Sphingobacteriia</taxon>
        <taxon>Sphingobacteriales</taxon>
        <taxon>Sphingobacteriaceae</taxon>
        <taxon>Arcticibacter</taxon>
    </lineage>
</organism>
<dbReference type="Proteomes" id="UP000014174">
    <property type="component" value="Unassembled WGS sequence"/>
</dbReference>
<dbReference type="Pfam" id="PF17653">
    <property type="entry name" value="DUF5522"/>
    <property type="match status" value="1"/>
</dbReference>
<dbReference type="PATRIC" id="fig|1150600.3.peg.3552"/>
<evidence type="ECO:0000313" key="2">
    <source>
        <dbReference type="Proteomes" id="UP000014174"/>
    </source>
</evidence>
<reference evidence="1 2" key="1">
    <citation type="journal article" date="2013" name="Genome Announc.">
        <title>Draft Genome Sequence of Arcticibacter svalbardensis Strain MN12-7T, a Member of the Family Sphingobacteriaceae Isolated from an Arctic Soil Sample.</title>
        <authorList>
            <person name="Shivaji S."/>
            <person name="Ara S."/>
            <person name="Prasad S."/>
            <person name="Manasa B.P."/>
            <person name="Begum Z."/>
            <person name="Singh A."/>
            <person name="Kumar Pinnaka A."/>
        </authorList>
    </citation>
    <scope>NUCLEOTIDE SEQUENCE [LARGE SCALE GENOMIC DNA]</scope>
    <source>
        <strain evidence="1 2">MN12-7</strain>
    </source>
</reference>